<feature type="active site" description="Proton acceptor" evidence="6">
    <location>
        <position position="380"/>
    </location>
</feature>
<dbReference type="GO" id="GO:0010124">
    <property type="term" value="P:phenylacetate catabolic process"/>
    <property type="evidence" value="ECO:0007669"/>
    <property type="project" value="TreeGrafter"/>
</dbReference>
<comment type="pathway">
    <text evidence="1">Lipid metabolism.</text>
</comment>
<protein>
    <recommendedName>
        <fullName evidence="5">acetyl-CoA C-acyltransferase</fullName>
        <ecNumber evidence="5">2.3.1.16</ecNumber>
    </recommendedName>
</protein>
<dbReference type="InterPro" id="IPR020615">
    <property type="entry name" value="Thiolase_acyl_enz_int_AS"/>
</dbReference>
<gene>
    <name evidence="10" type="primary">fadA</name>
    <name evidence="10" type="ORF">TUM19329_16510</name>
</gene>
<dbReference type="InterPro" id="IPR002155">
    <property type="entry name" value="Thiolase"/>
</dbReference>
<dbReference type="PROSITE" id="PS00099">
    <property type="entry name" value="THIOLASE_3"/>
    <property type="match status" value="1"/>
</dbReference>
<reference evidence="10" key="1">
    <citation type="journal article" date="2020" name="Microbiol. Resour. Announc.">
        <title>Complete Genome Sequence of Novel Psychrotolerant Legionella Strain TUM19329, Isolated from Antarctic Lake Sediment.</title>
        <authorList>
            <person name="Shimada S."/>
            <person name="Nakai R."/>
            <person name="Aoki K."/>
            <person name="Shimoeda N."/>
            <person name="Ohno G."/>
            <person name="Miyazaki Y."/>
            <person name="Kudoh S."/>
            <person name="Imura S."/>
            <person name="Watanabe K."/>
            <person name="Ishii Y."/>
            <person name="Tateda K."/>
        </authorList>
    </citation>
    <scope>NUCLEOTIDE SEQUENCE [LARGE SCALE GENOMIC DNA]</scope>
    <source>
        <strain evidence="10">TUM19329</strain>
    </source>
</reference>
<dbReference type="Pfam" id="PF00108">
    <property type="entry name" value="Thiolase_N"/>
    <property type="match status" value="1"/>
</dbReference>
<dbReference type="InterPro" id="IPR020616">
    <property type="entry name" value="Thiolase_N"/>
</dbReference>
<evidence type="ECO:0000256" key="2">
    <source>
        <dbReference type="ARBA" id="ARBA00010982"/>
    </source>
</evidence>
<dbReference type="Pfam" id="PF02803">
    <property type="entry name" value="Thiolase_C"/>
    <property type="match status" value="1"/>
</dbReference>
<proteinExistence type="inferred from homology"/>
<dbReference type="GO" id="GO:0005737">
    <property type="term" value="C:cytoplasm"/>
    <property type="evidence" value="ECO:0007669"/>
    <property type="project" value="UniProtKB-ARBA"/>
</dbReference>
<dbReference type="AlphaFoldDB" id="A0A6F8T561"/>
<name>A0A6F8T561_9GAMM</name>
<dbReference type="PROSITE" id="PS00098">
    <property type="entry name" value="THIOLASE_1"/>
    <property type="match status" value="1"/>
</dbReference>
<dbReference type="InterPro" id="IPR020613">
    <property type="entry name" value="Thiolase_CS"/>
</dbReference>
<evidence type="ECO:0000256" key="6">
    <source>
        <dbReference type="PIRSR" id="PIRSR000429-1"/>
    </source>
</evidence>
<dbReference type="PANTHER" id="PTHR43853:SF21">
    <property type="entry name" value="STEROID 3-KETOACYL-COA THIOLASE"/>
    <property type="match status" value="1"/>
</dbReference>
<feature type="active site" description="Acyl-thioester intermediate" evidence="6">
    <location>
        <position position="91"/>
    </location>
</feature>
<feature type="domain" description="Thiolase N-terminal" evidence="8">
    <location>
        <begin position="4"/>
        <end position="264"/>
    </location>
</feature>
<evidence type="ECO:0000256" key="3">
    <source>
        <dbReference type="ARBA" id="ARBA00022679"/>
    </source>
</evidence>
<dbReference type="InterPro" id="IPR050215">
    <property type="entry name" value="Thiolase-like_sf_Thiolase"/>
</dbReference>
<evidence type="ECO:0000259" key="9">
    <source>
        <dbReference type="Pfam" id="PF02803"/>
    </source>
</evidence>
<dbReference type="NCBIfam" id="NF006553">
    <property type="entry name" value="PRK09052.1"/>
    <property type="match status" value="1"/>
</dbReference>
<sequence>MTNVYIADVLRTPVGKAPRGVFKHTLPDDLLAHTIKCLTHRNQSVDWQEIGDVVIGCAMPEAEQGMNVARVASLLADLPESVPAMTINRFCSSGVQSIATAAGSILNGDFHLALGGGVESMSMVPLGGNKYTANPSIFNKEDIAIAYGMGITAENVAKRWNISREQQDEFASESHKKAVAAQNNGFFKEEISPIEITIRHADLETSSVVIKKKLISEDEGPRADTSYDVISRLKPVFAAKGTVTAGNSSQTSDGAGIALLASEQALKQYNLKPMGRLLSFAVAGVPPEIMGIGPIKAIPLALKRAGIRLDQLDWIELNEAFAAQALAVIKELDLPRDKVNPLGGAIALGHPLGATGTIRTATLLHGLKRTNGRYGMVTMCIGTGMGAAAIFEAL</sequence>
<evidence type="ECO:0000256" key="7">
    <source>
        <dbReference type="RuleBase" id="RU003557"/>
    </source>
</evidence>
<dbReference type="InterPro" id="IPR016039">
    <property type="entry name" value="Thiolase-like"/>
</dbReference>
<dbReference type="InterPro" id="IPR020610">
    <property type="entry name" value="Thiolase_AS"/>
</dbReference>
<accession>A0A6F8T561</accession>
<dbReference type="FunFam" id="3.40.47.10:FF:000010">
    <property type="entry name" value="Acetyl-CoA acetyltransferase (Thiolase)"/>
    <property type="match status" value="1"/>
</dbReference>
<dbReference type="GO" id="GO:0003988">
    <property type="term" value="F:acetyl-CoA C-acyltransferase activity"/>
    <property type="evidence" value="ECO:0007669"/>
    <property type="project" value="UniProtKB-EC"/>
</dbReference>
<dbReference type="Proteomes" id="UP000502894">
    <property type="component" value="Chromosome"/>
</dbReference>
<dbReference type="EC" id="2.3.1.16" evidence="5"/>
<dbReference type="KEGG" id="lant:TUM19329_16510"/>
<dbReference type="PIRSF" id="PIRSF000429">
    <property type="entry name" value="Ac-CoA_Ac_transf"/>
    <property type="match status" value="1"/>
</dbReference>
<dbReference type="InterPro" id="IPR020617">
    <property type="entry name" value="Thiolase_C"/>
</dbReference>
<keyword evidence="11" id="KW-1185">Reference proteome</keyword>
<feature type="active site" description="Proton acceptor" evidence="6">
    <location>
        <position position="350"/>
    </location>
</feature>
<dbReference type="CDD" id="cd00751">
    <property type="entry name" value="thiolase"/>
    <property type="match status" value="1"/>
</dbReference>
<evidence type="ECO:0000256" key="5">
    <source>
        <dbReference type="ARBA" id="ARBA00024073"/>
    </source>
</evidence>
<evidence type="ECO:0000259" key="8">
    <source>
        <dbReference type="Pfam" id="PF00108"/>
    </source>
</evidence>
<dbReference type="NCBIfam" id="TIGR01930">
    <property type="entry name" value="AcCoA-C-Actrans"/>
    <property type="match status" value="1"/>
</dbReference>
<evidence type="ECO:0000313" key="11">
    <source>
        <dbReference type="Proteomes" id="UP000502894"/>
    </source>
</evidence>
<comment type="similarity">
    <text evidence="2 7">Belongs to the thiolase-like superfamily. Thiolase family.</text>
</comment>
<evidence type="ECO:0000313" key="10">
    <source>
        <dbReference type="EMBL" id="BCA95290.1"/>
    </source>
</evidence>
<dbReference type="GO" id="GO:0006635">
    <property type="term" value="P:fatty acid beta-oxidation"/>
    <property type="evidence" value="ECO:0007669"/>
    <property type="project" value="TreeGrafter"/>
</dbReference>
<dbReference type="PANTHER" id="PTHR43853">
    <property type="entry name" value="3-KETOACYL-COA THIOLASE, PEROXISOMAL"/>
    <property type="match status" value="1"/>
</dbReference>
<evidence type="ECO:0000256" key="4">
    <source>
        <dbReference type="ARBA" id="ARBA00023315"/>
    </source>
</evidence>
<organism evidence="10 11">
    <name type="scientific">Legionella antarctica</name>
    <dbReference type="NCBI Taxonomy" id="2708020"/>
    <lineage>
        <taxon>Bacteria</taxon>
        <taxon>Pseudomonadati</taxon>
        <taxon>Pseudomonadota</taxon>
        <taxon>Gammaproteobacteria</taxon>
        <taxon>Legionellales</taxon>
        <taxon>Legionellaceae</taxon>
        <taxon>Legionella</taxon>
    </lineage>
</organism>
<dbReference type="SUPFAM" id="SSF53901">
    <property type="entry name" value="Thiolase-like"/>
    <property type="match status" value="2"/>
</dbReference>
<dbReference type="Gene3D" id="3.40.47.10">
    <property type="match status" value="1"/>
</dbReference>
<evidence type="ECO:0000256" key="1">
    <source>
        <dbReference type="ARBA" id="ARBA00005189"/>
    </source>
</evidence>
<dbReference type="PROSITE" id="PS00737">
    <property type="entry name" value="THIOLASE_2"/>
    <property type="match status" value="1"/>
</dbReference>
<dbReference type="RefSeq" id="WP_173236931.1">
    <property type="nucleotide sequence ID" value="NZ_AP022839.1"/>
</dbReference>
<dbReference type="EMBL" id="AP022839">
    <property type="protein sequence ID" value="BCA95290.1"/>
    <property type="molecule type" value="Genomic_DNA"/>
</dbReference>
<feature type="domain" description="Thiolase C-terminal" evidence="9">
    <location>
        <begin position="271"/>
        <end position="392"/>
    </location>
</feature>
<keyword evidence="4 7" id="KW-0012">Acyltransferase</keyword>
<keyword evidence="3 7" id="KW-0808">Transferase</keyword>